<feature type="binding site" evidence="15">
    <location>
        <position position="459"/>
    </location>
    <ligand>
        <name>Mg(2+)</name>
        <dbReference type="ChEBI" id="CHEBI:18420"/>
        <note>shared with alpha subunit</note>
    </ligand>
</feature>
<evidence type="ECO:0000313" key="20">
    <source>
        <dbReference type="EMBL" id="AEH63423.1"/>
    </source>
</evidence>
<dbReference type="SUPFAM" id="SSF56037">
    <property type="entry name" value="PheT/TilS domain"/>
    <property type="match status" value="1"/>
</dbReference>
<dbReference type="CDD" id="cd00769">
    <property type="entry name" value="PheRS_beta_core"/>
    <property type="match status" value="1"/>
</dbReference>
<proteinExistence type="inferred from homology"/>
<dbReference type="InterPro" id="IPR002547">
    <property type="entry name" value="tRNA-bd_dom"/>
</dbReference>
<dbReference type="SMART" id="SM00896">
    <property type="entry name" value="FDX-ACB"/>
    <property type="match status" value="1"/>
</dbReference>
<evidence type="ECO:0000256" key="15">
    <source>
        <dbReference type="HAMAP-Rule" id="MF_00283"/>
    </source>
</evidence>
<dbReference type="PANTHER" id="PTHR10947">
    <property type="entry name" value="PHENYLALANYL-TRNA SYNTHETASE BETA CHAIN AND LEUCINE-RICH REPEAT-CONTAINING PROTEIN 47"/>
    <property type="match status" value="1"/>
</dbReference>
<dbReference type="PROSITE" id="PS51447">
    <property type="entry name" value="FDX_ACB"/>
    <property type="match status" value="1"/>
</dbReference>
<dbReference type="Gene3D" id="3.30.56.10">
    <property type="match status" value="2"/>
</dbReference>
<dbReference type="GO" id="GO:0009328">
    <property type="term" value="C:phenylalanine-tRNA ligase complex"/>
    <property type="evidence" value="ECO:0007669"/>
    <property type="project" value="TreeGrafter"/>
</dbReference>
<keyword evidence="6 15" id="KW-0436">Ligase</keyword>
<keyword evidence="5 16" id="KW-0820">tRNA-binding</keyword>
<dbReference type="NCBIfam" id="TIGR00472">
    <property type="entry name" value="pheT_bact"/>
    <property type="match status" value="1"/>
</dbReference>
<accession>A0A0H3G0E4</accession>
<dbReference type="SMART" id="SM00874">
    <property type="entry name" value="B5"/>
    <property type="match status" value="1"/>
</dbReference>
<evidence type="ECO:0000256" key="2">
    <source>
        <dbReference type="ARBA" id="ARBA00008653"/>
    </source>
</evidence>
<dbReference type="InterPro" id="IPR005147">
    <property type="entry name" value="tRNA_synthase_B5-dom"/>
</dbReference>
<keyword evidence="9 15" id="KW-0067">ATP-binding</keyword>
<dbReference type="Pfam" id="PF17759">
    <property type="entry name" value="tRNA_synthFbeta"/>
    <property type="match status" value="1"/>
</dbReference>
<dbReference type="PROSITE" id="PS50886">
    <property type="entry name" value="TRBD"/>
    <property type="match status" value="1"/>
</dbReference>
<evidence type="ECO:0000259" key="18">
    <source>
        <dbReference type="PROSITE" id="PS51447"/>
    </source>
</evidence>
<dbReference type="Pfam" id="PF03483">
    <property type="entry name" value="B3_4"/>
    <property type="match status" value="1"/>
</dbReference>
<evidence type="ECO:0000313" key="21">
    <source>
        <dbReference type="Proteomes" id="UP000001494"/>
    </source>
</evidence>
<dbReference type="NCBIfam" id="NF045760">
    <property type="entry name" value="YtpR"/>
    <property type="match status" value="1"/>
</dbReference>
<evidence type="ECO:0000256" key="13">
    <source>
        <dbReference type="ARBA" id="ARBA00023146"/>
    </source>
</evidence>
<dbReference type="GO" id="GO:0006432">
    <property type="term" value="P:phenylalanyl-tRNA aminoacylation"/>
    <property type="evidence" value="ECO:0007669"/>
    <property type="project" value="UniProtKB-UniRule"/>
</dbReference>
<dbReference type="SUPFAM" id="SSF55681">
    <property type="entry name" value="Class II aaRS and biotin synthetases"/>
    <property type="match status" value="1"/>
</dbReference>
<dbReference type="SUPFAM" id="SSF46955">
    <property type="entry name" value="Putative DNA-binding domain"/>
    <property type="match status" value="1"/>
</dbReference>
<feature type="binding site" evidence="15">
    <location>
        <position position="455"/>
    </location>
    <ligand>
        <name>Mg(2+)</name>
        <dbReference type="ChEBI" id="CHEBI:18420"/>
        <note>shared with alpha subunit</note>
    </ligand>
</feature>
<dbReference type="InterPro" id="IPR004532">
    <property type="entry name" value="Phe-tRNA-ligase_IIc_bsu_bact"/>
</dbReference>
<dbReference type="HOGENOM" id="CLU_016891_0_0_5"/>
<keyword evidence="12 15" id="KW-0648">Protein biosynthesis</keyword>
<evidence type="ECO:0000256" key="3">
    <source>
        <dbReference type="ARBA" id="ARBA00011209"/>
    </source>
</evidence>
<dbReference type="EMBL" id="CP002850">
    <property type="protein sequence ID" value="AEH63423.1"/>
    <property type="molecule type" value="Genomic_DNA"/>
</dbReference>
<dbReference type="HAMAP" id="MF_00283">
    <property type="entry name" value="Phe_tRNA_synth_beta1"/>
    <property type="match status" value="1"/>
</dbReference>
<dbReference type="Pfam" id="PF01588">
    <property type="entry name" value="tRNA_bind"/>
    <property type="match status" value="1"/>
</dbReference>
<dbReference type="Gene3D" id="3.50.40.10">
    <property type="entry name" value="Phenylalanyl-trna Synthetase, Chain B, domain 3"/>
    <property type="match status" value="1"/>
</dbReference>
<keyword evidence="10 15" id="KW-0460">Magnesium</keyword>
<dbReference type="RefSeq" id="WP_014501162.1">
    <property type="nucleotide sequence ID" value="NC_017262.1"/>
</dbReference>
<comment type="subcellular location">
    <subcellularLocation>
        <location evidence="1 15">Cytoplasm</location>
    </subcellularLocation>
</comment>
<dbReference type="InterPro" id="IPR033714">
    <property type="entry name" value="tRNA_bind_bactPheRS"/>
</dbReference>
<comment type="subunit">
    <text evidence="3 15">Tetramer of two alpha and two beta subunits.</text>
</comment>
<gene>
    <name evidence="15" type="primary">pheT</name>
    <name evidence="20" type="ordered locus">Zmob_1609</name>
</gene>
<evidence type="ECO:0000256" key="14">
    <source>
        <dbReference type="ARBA" id="ARBA00049255"/>
    </source>
</evidence>
<dbReference type="SUPFAM" id="SSF54991">
    <property type="entry name" value="Anticodon-binding domain of PheRS"/>
    <property type="match status" value="1"/>
</dbReference>
<evidence type="ECO:0000256" key="8">
    <source>
        <dbReference type="ARBA" id="ARBA00022741"/>
    </source>
</evidence>
<dbReference type="Pfam" id="PF03147">
    <property type="entry name" value="FDX-ACB"/>
    <property type="match status" value="1"/>
</dbReference>
<dbReference type="InterPro" id="IPR036690">
    <property type="entry name" value="Fdx_antiC-bd_sf"/>
</dbReference>
<organism evidence="20 21">
    <name type="scientific">Zymomonas mobilis subsp. mobilis (strain ATCC 10988 / DSM 424 / LMG 404 / NCIMB 8938 / NRRL B-806 / ZM1)</name>
    <dbReference type="NCBI Taxonomy" id="555217"/>
    <lineage>
        <taxon>Bacteria</taxon>
        <taxon>Pseudomonadati</taxon>
        <taxon>Pseudomonadota</taxon>
        <taxon>Alphaproteobacteria</taxon>
        <taxon>Sphingomonadales</taxon>
        <taxon>Zymomonadaceae</taxon>
        <taxon>Zymomonas</taxon>
    </lineage>
</organism>
<dbReference type="AlphaFoldDB" id="A0A0H3G0E4"/>
<comment type="similarity">
    <text evidence="2 15">Belongs to the phenylalanyl-tRNA synthetase beta subunit family. Type 1 subfamily.</text>
</comment>
<reference evidence="20 21" key="1">
    <citation type="journal article" date="2011" name="J. Bacteriol.">
        <title>Genome sequence of the ethanol-producing Zymomonas mobilis subsp. mobilis lectotype strain ATCC 10988.</title>
        <authorList>
            <person name="Pappas K.M."/>
            <person name="Kouvelis V.N."/>
            <person name="Saunders E."/>
            <person name="Brettin T.S."/>
            <person name="Bruce D."/>
            <person name="Detter C."/>
            <person name="Balakireva M."/>
            <person name="Han C.S."/>
            <person name="Savvakis G."/>
            <person name="Kyrpides N.C."/>
            <person name="Typas M.A."/>
        </authorList>
    </citation>
    <scope>NUCLEOTIDE SEQUENCE [LARGE SCALE GENOMIC DNA]</scope>
    <source>
        <strain evidence="21">ATCC 10988 / DSM 424 / CCUG 17860 / LMG 404 / NCIMB 8938 / NRRL B-806 / ZM1</strain>
    </source>
</reference>
<evidence type="ECO:0000256" key="7">
    <source>
        <dbReference type="ARBA" id="ARBA00022723"/>
    </source>
</evidence>
<dbReference type="PANTHER" id="PTHR10947:SF0">
    <property type="entry name" value="PHENYLALANINE--TRNA LIGASE BETA SUBUNIT"/>
    <property type="match status" value="1"/>
</dbReference>
<keyword evidence="8 15" id="KW-0547">Nucleotide-binding</keyword>
<sequence length="789" mass="85172">MKFTLSWLKEHLETEASVQEIADTLTRIGHEVESVHNPADGLEAFRIARILTAERHPQADRLQILAVDVGESEPLQVVCGAANARAGLVGVFAAPGVYVPGIDVTLKIASIRGVESRGMMCSIRELGLGDEHEGILDLPHEAPVGQSYVEWAGLDDPVFDVAITPDRQDCMGVRGLARDLATAGIGRLKPLAIPRVPVTDAAPAEITIEDKEGCPAFFGQLIHGIQNGPSPEWMARRLRAIGFRPTSALVDITNYIMFDLGRPLHVYDAGAIKGKLTARKAQNNEKIEALNGKSYDLDPSITVIADDQGVKNIAGIMGAEKASVSGSTTDVIIECAYFDPAAVSQAGQKLGLASDARIRFERGVDPAFLNEGLQISARMVLDFCGGKATQAVTLGEAPSAVPVISYDPSYVTSLAAMDVAPARQREILEQLGFAIDAGWRVRVPSFRRDVSVVADIVADIVRIEGLDNVPSTALDRGDGVARPIATHGQLTERRVRRAAAAFGMNEAVTWSFISEKDANIFGGAFWKLANPISEDMKVMRPSLLPGLLTAAKRNRDRGQSTIRLFEVGRRYLQEAERPTLGLIFAGERMSRDWQYGKSQNFDAYDAKTAVSAMLDSVGMPVEKLQLLGDAGDVYHPGRSGRLCLGPKNTLAVFGEIHPAILAEFNMEGPVIGAEIFLDALPLRKNSGQLRQPYAPSMLQPVFRDFAFLLPKDVPAADLVRSIAGADKNAIVEARIFDVFTGETIDENEKSLGIEVMLQPAEKSFTDAELQAISDKIVAAAAKKGARLRA</sequence>
<feature type="domain" description="B5" evidence="19">
    <location>
        <begin position="399"/>
        <end position="471"/>
    </location>
</feature>
<dbReference type="eggNOG" id="COG0072">
    <property type="taxonomic scope" value="Bacteria"/>
</dbReference>
<dbReference type="GO" id="GO:0000287">
    <property type="term" value="F:magnesium ion binding"/>
    <property type="evidence" value="ECO:0007669"/>
    <property type="project" value="UniProtKB-UniRule"/>
</dbReference>
<dbReference type="CDD" id="cd02796">
    <property type="entry name" value="tRNA_bind_bactPheRS"/>
    <property type="match status" value="1"/>
</dbReference>
<dbReference type="SUPFAM" id="SSF50249">
    <property type="entry name" value="Nucleic acid-binding proteins"/>
    <property type="match status" value="1"/>
</dbReference>
<dbReference type="FunFam" id="2.40.50.140:FF:000045">
    <property type="entry name" value="Phenylalanine--tRNA ligase beta subunit"/>
    <property type="match status" value="1"/>
</dbReference>
<dbReference type="eggNOG" id="COG0073">
    <property type="taxonomic scope" value="Bacteria"/>
</dbReference>
<protein>
    <recommendedName>
        <fullName evidence="15">Phenylalanine--tRNA ligase beta subunit</fullName>
        <ecNumber evidence="15">6.1.1.20</ecNumber>
    </recommendedName>
    <alternativeName>
        <fullName evidence="15">Phenylalanyl-tRNA synthetase beta subunit</fullName>
        <shortName evidence="15">PheRS</shortName>
    </alternativeName>
</protein>
<evidence type="ECO:0000256" key="4">
    <source>
        <dbReference type="ARBA" id="ARBA00022490"/>
    </source>
</evidence>
<dbReference type="InterPro" id="IPR041616">
    <property type="entry name" value="PheRS_beta_core"/>
</dbReference>
<dbReference type="EC" id="6.1.1.20" evidence="15"/>
<dbReference type="OrthoDB" id="9805455at2"/>
<dbReference type="GO" id="GO:0000049">
    <property type="term" value="F:tRNA binding"/>
    <property type="evidence" value="ECO:0007669"/>
    <property type="project" value="UniProtKB-UniRule"/>
</dbReference>
<comment type="catalytic activity">
    <reaction evidence="14 15">
        <text>tRNA(Phe) + L-phenylalanine + ATP = L-phenylalanyl-tRNA(Phe) + AMP + diphosphate + H(+)</text>
        <dbReference type="Rhea" id="RHEA:19413"/>
        <dbReference type="Rhea" id="RHEA-COMP:9668"/>
        <dbReference type="Rhea" id="RHEA-COMP:9699"/>
        <dbReference type="ChEBI" id="CHEBI:15378"/>
        <dbReference type="ChEBI" id="CHEBI:30616"/>
        <dbReference type="ChEBI" id="CHEBI:33019"/>
        <dbReference type="ChEBI" id="CHEBI:58095"/>
        <dbReference type="ChEBI" id="CHEBI:78442"/>
        <dbReference type="ChEBI" id="CHEBI:78531"/>
        <dbReference type="ChEBI" id="CHEBI:456215"/>
        <dbReference type="EC" id="6.1.1.20"/>
    </reaction>
</comment>
<evidence type="ECO:0000256" key="16">
    <source>
        <dbReference type="PROSITE-ProRule" id="PRU00209"/>
    </source>
</evidence>
<keyword evidence="7 15" id="KW-0479">Metal-binding</keyword>
<evidence type="ECO:0000256" key="5">
    <source>
        <dbReference type="ARBA" id="ARBA00022555"/>
    </source>
</evidence>
<keyword evidence="13 15" id="KW-0030">Aminoacyl-tRNA synthetase</keyword>
<dbReference type="InterPro" id="IPR009061">
    <property type="entry name" value="DNA-bd_dom_put_sf"/>
</dbReference>
<dbReference type="Proteomes" id="UP000001494">
    <property type="component" value="Chromosome"/>
</dbReference>
<dbReference type="Pfam" id="PF03484">
    <property type="entry name" value="B5"/>
    <property type="match status" value="1"/>
</dbReference>
<name>A0A0H3G0E4_ZYMMA</name>
<evidence type="ECO:0000256" key="10">
    <source>
        <dbReference type="ARBA" id="ARBA00022842"/>
    </source>
</evidence>
<dbReference type="InterPro" id="IPR045060">
    <property type="entry name" value="Phe-tRNA-ligase_IIc_bsu"/>
</dbReference>
<dbReference type="InterPro" id="IPR005146">
    <property type="entry name" value="B3/B4_tRNA-bd"/>
</dbReference>
<keyword evidence="4 15" id="KW-0963">Cytoplasm</keyword>
<comment type="caution">
    <text evidence="15">Lacks conserved residue(s) required for the propagation of feature annotation.</text>
</comment>
<evidence type="ECO:0000259" key="17">
    <source>
        <dbReference type="PROSITE" id="PS50886"/>
    </source>
</evidence>
<dbReference type="InterPro" id="IPR012340">
    <property type="entry name" value="NA-bd_OB-fold"/>
</dbReference>
<dbReference type="GO" id="GO:0005524">
    <property type="term" value="F:ATP binding"/>
    <property type="evidence" value="ECO:0007669"/>
    <property type="project" value="UniProtKB-UniRule"/>
</dbReference>
<feature type="domain" description="TRNA-binding" evidence="17">
    <location>
        <begin position="39"/>
        <end position="149"/>
    </location>
</feature>
<dbReference type="InterPro" id="IPR005121">
    <property type="entry name" value="Fdx_antiC-bd"/>
</dbReference>
<dbReference type="GO" id="GO:0004826">
    <property type="term" value="F:phenylalanine-tRNA ligase activity"/>
    <property type="evidence" value="ECO:0007669"/>
    <property type="project" value="UniProtKB-UniRule"/>
</dbReference>
<evidence type="ECO:0000256" key="6">
    <source>
        <dbReference type="ARBA" id="ARBA00022598"/>
    </source>
</evidence>
<feature type="binding site" evidence="15">
    <location>
        <position position="449"/>
    </location>
    <ligand>
        <name>Mg(2+)</name>
        <dbReference type="ChEBI" id="CHEBI:18420"/>
        <note>shared with alpha subunit</note>
    </ligand>
</feature>
<dbReference type="InterPro" id="IPR020825">
    <property type="entry name" value="Phe-tRNA_synthase-like_B3/B4"/>
</dbReference>
<dbReference type="SMART" id="SM00873">
    <property type="entry name" value="B3_4"/>
    <property type="match status" value="1"/>
</dbReference>
<dbReference type="Gene3D" id="3.30.930.10">
    <property type="entry name" value="Bira Bifunctional Protein, Domain 2"/>
    <property type="match status" value="1"/>
</dbReference>
<dbReference type="Gene3D" id="2.40.50.140">
    <property type="entry name" value="Nucleic acid-binding proteins"/>
    <property type="match status" value="1"/>
</dbReference>
<dbReference type="PROSITE" id="PS51483">
    <property type="entry name" value="B5"/>
    <property type="match status" value="1"/>
</dbReference>
<keyword evidence="11 16" id="KW-0694">RNA-binding</keyword>
<feature type="domain" description="FDX-ACB" evidence="18">
    <location>
        <begin position="696"/>
        <end position="788"/>
    </location>
</feature>
<dbReference type="InterPro" id="IPR045864">
    <property type="entry name" value="aa-tRNA-synth_II/BPL/LPL"/>
</dbReference>
<dbReference type="Gene3D" id="3.30.70.380">
    <property type="entry name" value="Ferrodoxin-fold anticodon-binding domain"/>
    <property type="match status" value="1"/>
</dbReference>
<evidence type="ECO:0000259" key="19">
    <source>
        <dbReference type="PROSITE" id="PS51483"/>
    </source>
</evidence>
<evidence type="ECO:0000256" key="12">
    <source>
        <dbReference type="ARBA" id="ARBA00022917"/>
    </source>
</evidence>
<dbReference type="KEGG" id="zmm:Zmob_1609"/>
<evidence type="ECO:0000256" key="9">
    <source>
        <dbReference type="ARBA" id="ARBA00022840"/>
    </source>
</evidence>
<comment type="cofactor">
    <cofactor evidence="15">
        <name>Mg(2+)</name>
        <dbReference type="ChEBI" id="CHEBI:18420"/>
    </cofactor>
    <text evidence="15">Binds 2 magnesium ions per tetramer.</text>
</comment>
<evidence type="ECO:0000256" key="1">
    <source>
        <dbReference type="ARBA" id="ARBA00004496"/>
    </source>
</evidence>
<evidence type="ECO:0000256" key="11">
    <source>
        <dbReference type="ARBA" id="ARBA00022884"/>
    </source>
</evidence>